<evidence type="ECO:0000256" key="1">
    <source>
        <dbReference type="SAM" id="Phobius"/>
    </source>
</evidence>
<keyword evidence="3" id="KW-1185">Reference proteome</keyword>
<name>A0ABV7D282_9PROT</name>
<comment type="caution">
    <text evidence="2">The sequence shown here is derived from an EMBL/GenBank/DDBJ whole genome shotgun (WGS) entry which is preliminary data.</text>
</comment>
<keyword evidence="1" id="KW-0812">Transmembrane</keyword>
<organism evidence="2 3">
    <name type="scientific">Kordiimonas pumila</name>
    <dbReference type="NCBI Taxonomy" id="2161677"/>
    <lineage>
        <taxon>Bacteria</taxon>
        <taxon>Pseudomonadati</taxon>
        <taxon>Pseudomonadota</taxon>
        <taxon>Alphaproteobacteria</taxon>
        <taxon>Kordiimonadales</taxon>
        <taxon>Kordiimonadaceae</taxon>
        <taxon>Kordiimonas</taxon>
    </lineage>
</organism>
<sequence>MSLLQLIPSLMAIILLSAAAYYFFPISVHFAEEGIRDEISRYAPNLTPADILISEDKVAALATFKNTPEIIGIVSKLGNHMVCRILKKGDSVRWAVKNHKLIITINDFTQPRIVLSLTPSGIKRGTAILAALATHGKRV</sequence>
<keyword evidence="1" id="KW-0472">Membrane</keyword>
<dbReference type="Proteomes" id="UP001595444">
    <property type="component" value="Unassembled WGS sequence"/>
</dbReference>
<accession>A0ABV7D282</accession>
<reference evidence="3" key="1">
    <citation type="journal article" date="2019" name="Int. J. Syst. Evol. Microbiol.">
        <title>The Global Catalogue of Microorganisms (GCM) 10K type strain sequencing project: providing services to taxonomists for standard genome sequencing and annotation.</title>
        <authorList>
            <consortium name="The Broad Institute Genomics Platform"/>
            <consortium name="The Broad Institute Genome Sequencing Center for Infectious Disease"/>
            <person name="Wu L."/>
            <person name="Ma J."/>
        </authorList>
    </citation>
    <scope>NUCLEOTIDE SEQUENCE [LARGE SCALE GENOMIC DNA]</scope>
    <source>
        <strain evidence="3">KCTC 62164</strain>
    </source>
</reference>
<evidence type="ECO:0000313" key="2">
    <source>
        <dbReference type="EMBL" id="MFC3050932.1"/>
    </source>
</evidence>
<evidence type="ECO:0000313" key="3">
    <source>
        <dbReference type="Proteomes" id="UP001595444"/>
    </source>
</evidence>
<keyword evidence="1" id="KW-1133">Transmembrane helix</keyword>
<protein>
    <submittedName>
        <fullName evidence="2">Uncharacterized protein</fullName>
    </submittedName>
</protein>
<dbReference type="EMBL" id="JBHRSL010000002">
    <property type="protein sequence ID" value="MFC3050932.1"/>
    <property type="molecule type" value="Genomic_DNA"/>
</dbReference>
<dbReference type="RefSeq" id="WP_194212336.1">
    <property type="nucleotide sequence ID" value="NZ_CP061205.1"/>
</dbReference>
<feature type="transmembrane region" description="Helical" evidence="1">
    <location>
        <begin position="6"/>
        <end position="24"/>
    </location>
</feature>
<gene>
    <name evidence="2" type="ORF">ACFOKA_03325</name>
</gene>
<proteinExistence type="predicted"/>